<keyword evidence="9" id="KW-1185">Reference proteome</keyword>
<evidence type="ECO:0000256" key="6">
    <source>
        <dbReference type="ARBA" id="ARBA00040854"/>
    </source>
</evidence>
<name>H2ZFG5_CIOSA</name>
<reference evidence="9" key="1">
    <citation type="submission" date="2003-08" db="EMBL/GenBank/DDBJ databases">
        <authorList>
            <person name="Birren B."/>
            <person name="Nusbaum C."/>
            <person name="Abebe A."/>
            <person name="Abouelleil A."/>
            <person name="Adekoya E."/>
            <person name="Ait-zahra M."/>
            <person name="Allen N."/>
            <person name="Allen T."/>
            <person name="An P."/>
            <person name="Anderson M."/>
            <person name="Anderson S."/>
            <person name="Arachchi H."/>
            <person name="Armbruster J."/>
            <person name="Bachantsang P."/>
            <person name="Baldwin J."/>
            <person name="Barry A."/>
            <person name="Bayul T."/>
            <person name="Blitshsteyn B."/>
            <person name="Bloom T."/>
            <person name="Blye J."/>
            <person name="Boguslavskiy L."/>
            <person name="Borowsky M."/>
            <person name="Boukhgalter B."/>
            <person name="Brunache A."/>
            <person name="Butler J."/>
            <person name="Calixte N."/>
            <person name="Calvo S."/>
            <person name="Camarata J."/>
            <person name="Campo K."/>
            <person name="Chang J."/>
            <person name="Cheshatsang Y."/>
            <person name="Citroen M."/>
            <person name="Collymore A."/>
            <person name="Considine T."/>
            <person name="Cook A."/>
            <person name="Cooke P."/>
            <person name="Corum B."/>
            <person name="Cuomo C."/>
            <person name="David R."/>
            <person name="Dawoe T."/>
            <person name="Degray S."/>
            <person name="Dodge S."/>
            <person name="Dooley K."/>
            <person name="Dorje P."/>
            <person name="Dorjee K."/>
            <person name="Dorris L."/>
            <person name="Duffey N."/>
            <person name="Dupes A."/>
            <person name="Elkins T."/>
            <person name="Engels R."/>
            <person name="Erickson J."/>
            <person name="Farina A."/>
            <person name="Faro S."/>
            <person name="Ferreira P."/>
            <person name="Fischer H."/>
            <person name="Fitzgerald M."/>
            <person name="Foley K."/>
            <person name="Gage D."/>
            <person name="Galagan J."/>
            <person name="Gearin G."/>
            <person name="Gnerre S."/>
            <person name="Gnirke A."/>
            <person name="Goyette A."/>
            <person name="Graham J."/>
            <person name="Grandbois E."/>
            <person name="Gyaltsen K."/>
            <person name="Hafez N."/>
            <person name="Hagopian D."/>
            <person name="Hagos B."/>
            <person name="Hall J."/>
            <person name="Hatcher B."/>
            <person name="Heller A."/>
            <person name="Higgins H."/>
            <person name="Honan T."/>
            <person name="Horn A."/>
            <person name="Houde N."/>
            <person name="Hughes L."/>
            <person name="Hulme W."/>
            <person name="Husby E."/>
            <person name="Iliev I."/>
            <person name="Jaffe D."/>
            <person name="Jones C."/>
            <person name="Kamal M."/>
            <person name="Kamat A."/>
            <person name="Kamvysselis M."/>
            <person name="Karlsson E."/>
            <person name="Kells C."/>
            <person name="Kieu A."/>
            <person name="Kisner P."/>
            <person name="Kodira C."/>
            <person name="Kulbokas E."/>
            <person name="Labutti K."/>
            <person name="Lama D."/>
            <person name="Landers T."/>
            <person name="Leger J."/>
            <person name="Levine S."/>
            <person name="Lewis D."/>
            <person name="Lewis T."/>
            <person name="Lindblad-toh K."/>
            <person name="Liu X."/>
            <person name="Lokyitsang T."/>
            <person name="Lokyitsang Y."/>
            <person name="Lucien O."/>
            <person name="Lui A."/>
            <person name="Ma L.J."/>
            <person name="Mabbitt R."/>
            <person name="Macdonald J."/>
            <person name="Maclean C."/>
            <person name="Major J."/>
            <person name="Manning J."/>
            <person name="Marabella R."/>
            <person name="Maru K."/>
            <person name="Matthews C."/>
            <person name="Mauceli E."/>
            <person name="Mccarthy M."/>
            <person name="Mcdonough S."/>
            <person name="Mcghee T."/>
            <person name="Meldrim J."/>
            <person name="Meneus L."/>
            <person name="Mesirov J."/>
            <person name="Mihalev A."/>
            <person name="Mihova T."/>
            <person name="Mikkelsen T."/>
            <person name="Mlenga V."/>
            <person name="Moru K."/>
            <person name="Mozes J."/>
            <person name="Mulrain L."/>
            <person name="Munson G."/>
            <person name="Naylor J."/>
            <person name="Newes C."/>
            <person name="Nguyen C."/>
            <person name="Nguyen N."/>
            <person name="Nguyen T."/>
            <person name="Nicol R."/>
            <person name="Nielsen C."/>
            <person name="Nizzari M."/>
            <person name="Norbu C."/>
            <person name="Norbu N."/>
            <person name="O'donnell P."/>
            <person name="Okoawo O."/>
            <person name="O'leary S."/>
            <person name="Omotosho B."/>
            <person name="O'neill K."/>
            <person name="Osman S."/>
            <person name="Parker S."/>
            <person name="Perrin D."/>
            <person name="Phunkhang P."/>
            <person name="Piqani B."/>
            <person name="Purcell S."/>
            <person name="Rachupka T."/>
            <person name="Ramasamy U."/>
            <person name="Rameau R."/>
            <person name="Ray V."/>
            <person name="Raymond C."/>
            <person name="Retta R."/>
            <person name="Richardson S."/>
            <person name="Rise C."/>
            <person name="Rodriguez J."/>
            <person name="Rogers J."/>
            <person name="Rogov P."/>
            <person name="Rutman M."/>
            <person name="Schupbach R."/>
            <person name="Seaman C."/>
            <person name="Settipalli S."/>
            <person name="Sharpe T."/>
            <person name="Sheridan J."/>
            <person name="Sherpa N."/>
            <person name="Shi J."/>
            <person name="Smirnov S."/>
            <person name="Smith C."/>
            <person name="Sougnez C."/>
            <person name="Spencer B."/>
            <person name="Stalker J."/>
            <person name="Stange-thomann N."/>
            <person name="Stavropoulos S."/>
            <person name="Stetson K."/>
            <person name="Stone C."/>
            <person name="Stone S."/>
            <person name="Stubbs M."/>
            <person name="Talamas J."/>
            <person name="Tchuinga P."/>
            <person name="Tenzing P."/>
            <person name="Tesfaye S."/>
            <person name="Theodore J."/>
            <person name="Thoulutsang Y."/>
            <person name="Topham K."/>
            <person name="Towey S."/>
            <person name="Tsamla T."/>
            <person name="Tsomo N."/>
            <person name="Vallee D."/>
            <person name="Vassiliev H."/>
            <person name="Venkataraman V."/>
            <person name="Vinson J."/>
            <person name="Vo A."/>
            <person name="Wade C."/>
            <person name="Wang S."/>
            <person name="Wangchuk T."/>
            <person name="Wangdi T."/>
            <person name="Whittaker C."/>
            <person name="Wilkinson J."/>
            <person name="Wu Y."/>
            <person name="Wyman D."/>
            <person name="Yadav S."/>
            <person name="Yang S."/>
            <person name="Yang X."/>
            <person name="Yeager S."/>
            <person name="Yee E."/>
            <person name="Young G."/>
            <person name="Zainoun J."/>
            <person name="Zembeck L."/>
            <person name="Zimmer A."/>
            <person name="Zody M."/>
            <person name="Lander E."/>
        </authorList>
    </citation>
    <scope>NUCLEOTIDE SEQUENCE [LARGE SCALE GENOMIC DNA]</scope>
</reference>
<dbReference type="Proteomes" id="UP000007875">
    <property type="component" value="Unassembled WGS sequence"/>
</dbReference>
<dbReference type="PANTHER" id="PTHR19444">
    <property type="entry name" value="UNC-93 RELATED"/>
    <property type="match status" value="1"/>
</dbReference>
<dbReference type="InterPro" id="IPR036259">
    <property type="entry name" value="MFS_trans_sf"/>
</dbReference>
<evidence type="ECO:0000313" key="8">
    <source>
        <dbReference type="Ensembl" id="ENSCSAVP00000016331.1"/>
    </source>
</evidence>
<proteinExistence type="inferred from homology"/>
<dbReference type="InterPro" id="IPR010291">
    <property type="entry name" value="Ion_channel_UNC-93"/>
</dbReference>
<dbReference type="Ensembl" id="ENSCSAVT00000016512.1">
    <property type="protein sequence ID" value="ENSCSAVP00000016331.1"/>
    <property type="gene ID" value="ENSCSAVG00000009614.1"/>
</dbReference>
<dbReference type="GO" id="GO:0016020">
    <property type="term" value="C:membrane"/>
    <property type="evidence" value="ECO:0007669"/>
    <property type="project" value="UniProtKB-SubCell"/>
</dbReference>
<organism evidence="8 9">
    <name type="scientific">Ciona savignyi</name>
    <name type="common">Pacific transparent sea squirt</name>
    <dbReference type="NCBI Taxonomy" id="51511"/>
    <lineage>
        <taxon>Eukaryota</taxon>
        <taxon>Metazoa</taxon>
        <taxon>Chordata</taxon>
        <taxon>Tunicata</taxon>
        <taxon>Ascidiacea</taxon>
        <taxon>Phlebobranchia</taxon>
        <taxon>Cionidae</taxon>
        <taxon>Ciona</taxon>
    </lineage>
</organism>
<reference evidence="8" key="2">
    <citation type="submission" date="2025-08" db="UniProtKB">
        <authorList>
            <consortium name="Ensembl"/>
        </authorList>
    </citation>
    <scope>IDENTIFICATION</scope>
</reference>
<evidence type="ECO:0000313" key="9">
    <source>
        <dbReference type="Proteomes" id="UP000007875"/>
    </source>
</evidence>
<comment type="subcellular location">
    <subcellularLocation>
        <location evidence="1">Membrane</location>
        <topology evidence="1">Multi-pass membrane protein</topology>
    </subcellularLocation>
</comment>
<dbReference type="PANTHER" id="PTHR19444:SF13">
    <property type="entry name" value="PROTEIN UNC-93 HOMOLOG A"/>
    <property type="match status" value="1"/>
</dbReference>
<dbReference type="HOGENOM" id="CLU_108648_0_0_1"/>
<feature type="transmembrane region" description="Helical" evidence="7">
    <location>
        <begin position="62"/>
        <end position="81"/>
    </location>
</feature>
<accession>H2ZFG5</accession>
<dbReference type="SUPFAM" id="SSF103473">
    <property type="entry name" value="MFS general substrate transporter"/>
    <property type="match status" value="1"/>
</dbReference>
<evidence type="ECO:0000256" key="3">
    <source>
        <dbReference type="ARBA" id="ARBA00022692"/>
    </source>
</evidence>
<dbReference type="GeneTree" id="ENSGT00530000063359"/>
<dbReference type="Pfam" id="PF05978">
    <property type="entry name" value="UNC-93"/>
    <property type="match status" value="1"/>
</dbReference>
<comment type="similarity">
    <text evidence="2">Belongs to the unc-93 family.</text>
</comment>
<evidence type="ECO:0000256" key="7">
    <source>
        <dbReference type="SAM" id="Phobius"/>
    </source>
</evidence>
<keyword evidence="5 7" id="KW-0472">Membrane</keyword>
<keyword evidence="3 7" id="KW-0812">Transmembrane</keyword>
<dbReference type="InterPro" id="IPR051951">
    <property type="entry name" value="UNC-93_regulatory"/>
</dbReference>
<protein>
    <recommendedName>
        <fullName evidence="6">Protein unc-93 homolog A</fullName>
    </recommendedName>
</protein>
<keyword evidence="4 7" id="KW-1133">Transmembrane helix</keyword>
<dbReference type="Gene3D" id="1.20.1250.20">
    <property type="entry name" value="MFS general substrate transporter like domains"/>
    <property type="match status" value="1"/>
</dbReference>
<evidence type="ECO:0000256" key="5">
    <source>
        <dbReference type="ARBA" id="ARBA00023136"/>
    </source>
</evidence>
<reference evidence="8" key="3">
    <citation type="submission" date="2025-09" db="UniProtKB">
        <authorList>
            <consortium name="Ensembl"/>
        </authorList>
    </citation>
    <scope>IDENTIFICATION</scope>
</reference>
<feature type="transmembrane region" description="Helical" evidence="7">
    <location>
        <begin position="148"/>
        <end position="168"/>
    </location>
</feature>
<dbReference type="AlphaFoldDB" id="H2ZFG5"/>
<evidence type="ECO:0000256" key="1">
    <source>
        <dbReference type="ARBA" id="ARBA00004141"/>
    </source>
</evidence>
<feature type="transmembrane region" description="Helical" evidence="7">
    <location>
        <begin position="124"/>
        <end position="142"/>
    </location>
</feature>
<evidence type="ECO:0000256" key="2">
    <source>
        <dbReference type="ARBA" id="ARBA00009172"/>
    </source>
</evidence>
<evidence type="ECO:0000256" key="4">
    <source>
        <dbReference type="ARBA" id="ARBA00022989"/>
    </source>
</evidence>
<sequence length="190" mass="21274">MTPICFYYGFLISYSLTDFTRAFVSCTLGVEQVGLILIVYGALNTIAGFGVGKLVQHTGLPILYMVGGLFDVTNFVLQLLFRPTASSRYWVYAFSAMLGTSDGVWQTTIAITMANLFEDRRETAFAAISLWSVFAMMIGFVMSGRVCLKIRLISLIVLVILGCLGYGVTERKRRRREKNHLPEEERIIAN</sequence>